<accession>A0A8H5ZBF7</accession>
<sequence length="176" mass="19618">MRTLDTRNKTITPPFNGHESQNLPARPSVFLDASPESGLRSSVAYSNRYFRIRHGLSIRMTIITANRYGSVNALSVQQTVAAAAAPLFAIVQQPTIRILTLIFRDPRRPFSPSPPHRFVPCNILLPAFCDQPKSYRLFLSCCDAQSPLSCSYSQQSLAILDRSYAFIASRVDVSLL</sequence>
<dbReference type="AlphaFoldDB" id="A0A8H5ZBF7"/>
<protein>
    <submittedName>
        <fullName evidence="2">Uncharacterized protein</fullName>
    </submittedName>
</protein>
<reference evidence="2" key="1">
    <citation type="submission" date="2019-11" db="EMBL/GenBank/DDBJ databases">
        <title>Bipolaris sorokiniana Genome sequencing.</title>
        <authorList>
            <person name="Wang H."/>
        </authorList>
    </citation>
    <scope>NUCLEOTIDE SEQUENCE</scope>
</reference>
<proteinExistence type="predicted"/>
<organism evidence="2 3">
    <name type="scientific">Cochliobolus sativus</name>
    <name type="common">Common root rot and spot blotch fungus</name>
    <name type="synonym">Bipolaris sorokiniana</name>
    <dbReference type="NCBI Taxonomy" id="45130"/>
    <lineage>
        <taxon>Eukaryota</taxon>
        <taxon>Fungi</taxon>
        <taxon>Dikarya</taxon>
        <taxon>Ascomycota</taxon>
        <taxon>Pezizomycotina</taxon>
        <taxon>Dothideomycetes</taxon>
        <taxon>Pleosporomycetidae</taxon>
        <taxon>Pleosporales</taxon>
        <taxon>Pleosporineae</taxon>
        <taxon>Pleosporaceae</taxon>
        <taxon>Bipolaris</taxon>
    </lineage>
</organism>
<feature type="region of interest" description="Disordered" evidence="1">
    <location>
        <begin position="1"/>
        <end position="21"/>
    </location>
</feature>
<gene>
    <name evidence="2" type="ORF">GGP41_008845</name>
</gene>
<evidence type="ECO:0000313" key="2">
    <source>
        <dbReference type="EMBL" id="KAF5844940.1"/>
    </source>
</evidence>
<dbReference type="Proteomes" id="UP000624244">
    <property type="component" value="Unassembled WGS sequence"/>
</dbReference>
<feature type="compositionally biased region" description="Polar residues" evidence="1">
    <location>
        <begin position="9"/>
        <end position="21"/>
    </location>
</feature>
<name>A0A8H5ZBF7_COCSA</name>
<dbReference type="EMBL" id="WNKQ01000021">
    <property type="protein sequence ID" value="KAF5844940.1"/>
    <property type="molecule type" value="Genomic_DNA"/>
</dbReference>
<comment type="caution">
    <text evidence="2">The sequence shown here is derived from an EMBL/GenBank/DDBJ whole genome shotgun (WGS) entry which is preliminary data.</text>
</comment>
<evidence type="ECO:0000256" key="1">
    <source>
        <dbReference type="SAM" id="MobiDB-lite"/>
    </source>
</evidence>
<evidence type="ECO:0000313" key="3">
    <source>
        <dbReference type="Proteomes" id="UP000624244"/>
    </source>
</evidence>